<proteinExistence type="predicted"/>
<reference evidence="2 3" key="1">
    <citation type="submission" date="2020-04" db="EMBL/GenBank/DDBJ databases">
        <title>Characterization and engineering of Streptomyces griseofuscus DSM40191 as a potential heterologous host for expression of BGCs.</title>
        <authorList>
            <person name="Gren T."/>
            <person name="Whitford C.M."/>
            <person name="Mohite O.S."/>
            <person name="Joergensen T.S."/>
            <person name="Nielsen J.B."/>
            <person name="Lee S.Y."/>
            <person name="Weber T."/>
        </authorList>
    </citation>
    <scope>NUCLEOTIDE SEQUENCE [LARGE SCALE GENOMIC DNA]</scope>
    <source>
        <strain evidence="2 3">DSM 40191</strain>
    </source>
</reference>
<name>A0A7H1Q560_9ACTN</name>
<dbReference type="AlphaFoldDB" id="A0A7H1Q560"/>
<evidence type="ECO:0000256" key="1">
    <source>
        <dbReference type="SAM" id="MobiDB-lite"/>
    </source>
</evidence>
<organism evidence="2 3">
    <name type="scientific">Streptomyces griseofuscus</name>
    <dbReference type="NCBI Taxonomy" id="146922"/>
    <lineage>
        <taxon>Bacteria</taxon>
        <taxon>Bacillati</taxon>
        <taxon>Actinomycetota</taxon>
        <taxon>Actinomycetes</taxon>
        <taxon>Kitasatosporales</taxon>
        <taxon>Streptomycetaceae</taxon>
        <taxon>Streptomyces</taxon>
    </lineage>
</organism>
<sequence length="114" mass="12490">MKRAKTAGSRQGLFRPAPEYSDTSTFFLPPPLCLISAQKRHPLFVSQVKQPPHEYPVDDGSAGGLPASVRAEPLRKGQARHERRPHECIQHVGSGLFACPPGVTDPGRTGRLRQ</sequence>
<feature type="region of interest" description="Disordered" evidence="1">
    <location>
        <begin position="1"/>
        <end position="20"/>
    </location>
</feature>
<gene>
    <name evidence="2" type="ORF">HEP81_05181</name>
</gene>
<dbReference type="EMBL" id="CP051006">
    <property type="protein sequence ID" value="QNT95440.1"/>
    <property type="molecule type" value="Genomic_DNA"/>
</dbReference>
<dbReference type="KEGG" id="sgf:HEP81_05181"/>
<dbReference type="RefSeq" id="WP_157854322.1">
    <property type="nucleotide sequence ID" value="NZ_CP051006.1"/>
</dbReference>
<evidence type="ECO:0000313" key="3">
    <source>
        <dbReference type="Proteomes" id="UP000516422"/>
    </source>
</evidence>
<accession>A0A7H1Q560</accession>
<evidence type="ECO:0000313" key="2">
    <source>
        <dbReference type="EMBL" id="QNT95440.1"/>
    </source>
</evidence>
<dbReference type="GeneID" id="91464728"/>
<dbReference type="Proteomes" id="UP000516422">
    <property type="component" value="Chromosome"/>
</dbReference>
<protein>
    <submittedName>
        <fullName evidence="2">Uncharacterized protein</fullName>
    </submittedName>
</protein>